<evidence type="ECO:0000259" key="2">
    <source>
        <dbReference type="Pfam" id="PF07735"/>
    </source>
</evidence>
<comment type="caution">
    <text evidence="3">The sequence shown here is derived from an EMBL/GenBank/DDBJ whole genome shotgun (WGS) entry which is preliminary data.</text>
</comment>
<evidence type="ECO:0008006" key="5">
    <source>
        <dbReference type="Google" id="ProtNLM"/>
    </source>
</evidence>
<evidence type="ECO:0000313" key="3">
    <source>
        <dbReference type="EMBL" id="PIC13331.1"/>
    </source>
</evidence>
<dbReference type="OrthoDB" id="5799218at2759"/>
<evidence type="ECO:0000313" key="4">
    <source>
        <dbReference type="Proteomes" id="UP000230233"/>
    </source>
</evidence>
<dbReference type="EMBL" id="PDUG01000013">
    <property type="protein sequence ID" value="PIC13331.1"/>
    <property type="molecule type" value="Genomic_DNA"/>
</dbReference>
<name>A0A2G5SEN3_9PELO</name>
<keyword evidence="4" id="KW-1185">Reference proteome</keyword>
<proteinExistence type="predicted"/>
<gene>
    <name evidence="3" type="ORF">B9Z55_027742</name>
</gene>
<dbReference type="Proteomes" id="UP000230233">
    <property type="component" value="Unassembled WGS sequence"/>
</dbReference>
<feature type="domain" description="Sdz-33 F-box" evidence="2">
    <location>
        <begin position="228"/>
        <end position="286"/>
    </location>
</feature>
<reference evidence="4" key="1">
    <citation type="submission" date="2017-10" db="EMBL/GenBank/DDBJ databases">
        <title>Rapid genome shrinkage in a self-fertile nematode reveals novel sperm competition proteins.</title>
        <authorList>
            <person name="Yin D."/>
            <person name="Schwarz E.M."/>
            <person name="Thomas C.G."/>
            <person name="Felde R.L."/>
            <person name="Korf I.F."/>
            <person name="Cutter A.D."/>
            <person name="Schartner C.M."/>
            <person name="Ralston E.J."/>
            <person name="Meyer B.J."/>
            <person name="Haag E.S."/>
        </authorList>
    </citation>
    <scope>NUCLEOTIDE SEQUENCE [LARGE SCALE GENOMIC DNA]</scope>
    <source>
        <strain evidence="4">JU1422</strain>
    </source>
</reference>
<dbReference type="AlphaFoldDB" id="A0A2G5SEN3"/>
<dbReference type="Pfam" id="PF07735">
    <property type="entry name" value="FBA_2"/>
    <property type="match status" value="1"/>
</dbReference>
<dbReference type="PANTHER" id="PTHR21503:SF55">
    <property type="entry name" value="F-BOX DOMAIN-CONTAINING PROTEIN"/>
    <property type="match status" value="1"/>
</dbReference>
<accession>A0A2G5SEN3</accession>
<sequence>MKFVHNFLTWLETAFDREYSNESCCYKPLKLLDLSQNVFENILRQMDFISVFDLSLLSEEMRLKIKQINFQFDCLEINNFGSKNWIKFRNSSEEVPAMTFNFDTNYYDWGWKIKIGEKKVEMRGRRYPTNEYCFQTKDFESDLKNLLDYFSSLFHFQSGFAVIELDSKSQKLRELIAHPIFNNRLVLQLSGVLYSYTGLDSLIQGNFENLEGFVADFEFGNHFDYKEILKFKHCSFNYAKSFTRRDLLTLEFQNLKIRNHRLTGGDVNSFIKSWLAGNHKNLEHLGISKNFGLEDIEDVSHGLETVKWDETKRDGHFLIDSIRTTNAIDCRQGLDVQRADGTIGTMVFKNDHFLFLVWKNPFVGRIDE</sequence>
<protein>
    <recommendedName>
        <fullName evidence="5">F-box domain-containing protein</fullName>
    </recommendedName>
</protein>
<dbReference type="Pfam" id="PF00646">
    <property type="entry name" value="F-box"/>
    <property type="match status" value="1"/>
</dbReference>
<dbReference type="InterPro" id="IPR001810">
    <property type="entry name" value="F-box_dom"/>
</dbReference>
<evidence type="ECO:0000259" key="1">
    <source>
        <dbReference type="Pfam" id="PF00646"/>
    </source>
</evidence>
<feature type="domain" description="F-box" evidence="1">
    <location>
        <begin position="31"/>
        <end position="70"/>
    </location>
</feature>
<organism evidence="3 4">
    <name type="scientific">Caenorhabditis nigoni</name>
    <dbReference type="NCBI Taxonomy" id="1611254"/>
    <lineage>
        <taxon>Eukaryota</taxon>
        <taxon>Metazoa</taxon>
        <taxon>Ecdysozoa</taxon>
        <taxon>Nematoda</taxon>
        <taxon>Chromadorea</taxon>
        <taxon>Rhabditida</taxon>
        <taxon>Rhabditina</taxon>
        <taxon>Rhabditomorpha</taxon>
        <taxon>Rhabditoidea</taxon>
        <taxon>Rhabditidae</taxon>
        <taxon>Peloderinae</taxon>
        <taxon>Caenorhabditis</taxon>
    </lineage>
</organism>
<dbReference type="PANTHER" id="PTHR21503">
    <property type="entry name" value="F-BOX-CONTAINING HYPOTHETICAL PROTEIN C.ELEGANS"/>
    <property type="match status" value="1"/>
</dbReference>
<dbReference type="InterPro" id="IPR012885">
    <property type="entry name" value="F-box_Sdz-33"/>
</dbReference>